<comment type="caution">
    <text evidence="6">The sequence shown here is derived from an EMBL/GenBank/DDBJ whole genome shotgun (WGS) entry which is preliminary data.</text>
</comment>
<dbReference type="Proteomes" id="UP000625735">
    <property type="component" value="Unassembled WGS sequence"/>
</dbReference>
<comment type="subcellular location">
    <subcellularLocation>
        <location evidence="1">Membrane</location>
        <topology evidence="1">Single-pass membrane protein</topology>
    </subcellularLocation>
</comment>
<evidence type="ECO:0000313" key="7">
    <source>
        <dbReference type="Proteomes" id="UP000625735"/>
    </source>
</evidence>
<keyword evidence="4" id="KW-0472">Membrane</keyword>
<protein>
    <submittedName>
        <fullName evidence="6">DUF490 domain-containing protein</fullName>
    </submittedName>
</protein>
<accession>A0A916Y5T4</accession>
<evidence type="ECO:0000256" key="4">
    <source>
        <dbReference type="ARBA" id="ARBA00023136"/>
    </source>
</evidence>
<evidence type="ECO:0000256" key="3">
    <source>
        <dbReference type="ARBA" id="ARBA00022989"/>
    </source>
</evidence>
<keyword evidence="7" id="KW-1185">Reference proteome</keyword>
<evidence type="ECO:0000313" key="6">
    <source>
        <dbReference type="EMBL" id="GGD31102.1"/>
    </source>
</evidence>
<dbReference type="Pfam" id="PF04357">
    <property type="entry name" value="TamB"/>
    <property type="match status" value="1"/>
</dbReference>
<evidence type="ECO:0000256" key="2">
    <source>
        <dbReference type="ARBA" id="ARBA00022692"/>
    </source>
</evidence>
<keyword evidence="2" id="KW-0812">Transmembrane</keyword>
<proteinExistence type="predicted"/>
<dbReference type="PANTHER" id="PTHR36985">
    <property type="entry name" value="TRANSLOCATION AND ASSEMBLY MODULE SUBUNIT TAMB"/>
    <property type="match status" value="1"/>
</dbReference>
<dbReference type="InterPro" id="IPR007452">
    <property type="entry name" value="TamB_C"/>
</dbReference>
<evidence type="ECO:0000259" key="5">
    <source>
        <dbReference type="Pfam" id="PF04357"/>
    </source>
</evidence>
<sequence>MLLFGVLLSLPPVQTSIANYFTNKINKQYGTDISIDEVAISIFGSVKFKKVVIKDHHKDTLIFVDRLSTKIKDLDPILKGDLIFDDLKLNGLKFSIINYKNENQTNLDVFIDAFDDGRPSSGKFLMLANTIAIINSTFLFKNENKSSPKILHFTQLNSNLTDFKIKGTDVTSKIDNLNGVDFRGLVIKNLKSDFSYTRRQIKLDDFALQTANSSLFGNVSLNYNKDTNDFADFFNRVVFDFKVNSASINTNDIRYFYKELSSDKSFIFNSDINGTLNDLSISNLNLKEGERTKIIGDVNFKNLFGNKEETFYMESTFSHLTSNYKDLTALLPNILGKKLPSSINKLGQFSLRGDAIVAFDRINTNFVMTSDLGSGKLNLDMTNIEFIDNASYSGTIVLDRFAIGEILNRSDVGNISMNMQVDGAGFTEDLINTRFKGFISQLNYNNYNYTGVAIDGLFRKPLFSGKININDPNLFMDFDGLLDVSQKENVYKFTTRIDYADLHKLNFIKTDSISIFKGHITSNLAGNSLDNIYGDVAFLNASYQNNRDIFVFDDFKLSSTFDENRERTIEINSPDIVEGKVVGKFDFNQIPMMVGNALGSVYTNYAPEKVKKGQYLKFNFAIFNKIIEIFYPDISVSKNTYIRGNINSDTNEFKMNFSSPLILANENQFEKIKFEIDNKNPLYNTFIEIDSIKTKHYKFSDFNLLNVTSKDTLFIRSEFKGGDKANDFYNLNIYHTIDVNKNNVVGIQKSELHFKDYMWYLNEEENSENKIIFNNRFSDFIFQNIKMTHEEQFINFDGEIKGTTFKDLNLNFEKVNIGKIIPVSDNLVIEGSLDGQINFKQLNEEFRPYSSLKVENFNVNNIDFGTLNLDIIGDDKFENFRINSSVKNENLESFLAEGTVYFENREPILDLDLKLNKFNVGAFSSYGGEVITNIRGLVSGNASFQGQLQNPEIEGRLYLEDAGLSVPYLGVDYAFDKNSIVDLTQRQFLLRNISMTDSKYKTKGILSGNIRHFNLSDWRLDLEISSDYLNVLDTQDTDDTPYYGNAFIEGTATITGPTKSLLIDVQAKSKKGTFIKIPVSNTQSIGDNSYIRFITKEEKYNLESGTTGLAKNYNGLELNFDLDITEDAEIEVILDKETGHLMKGKGFGTLSMQINTLGKFNMYGDFSINEGIYNFKYRGLVSKQFKVKKYGSIVWDGDPMRARLNIEAVYDNIRANPALLLDNPTVNQKVQVEVVIGITGFLNNPEPDFMINFPTVSSVLKSEIQTKLDDKDTRQTQALYLLASGNFLSTDGGLSQNALSNNLFETFTGVFNDIIKDEEGKMNVGVVVDSADRTPGRETDGSVGLTTSFEINERISVNGKLGVPIGGINDAAVVGDVEILYRVTKDGKFNLRVFNRENDITYIGEGIGYTQGIGATYQVDFDTFKELINGIFKRAKLTRDVDSSGQDSDSDFKPEFLNFINEKKKTYEKPKKEEEKPPEID</sequence>
<reference evidence="6" key="1">
    <citation type="journal article" date="2014" name="Int. J. Syst. Evol. Microbiol.">
        <title>Complete genome sequence of Corynebacterium casei LMG S-19264T (=DSM 44701T), isolated from a smear-ripened cheese.</title>
        <authorList>
            <consortium name="US DOE Joint Genome Institute (JGI-PGF)"/>
            <person name="Walter F."/>
            <person name="Albersmeier A."/>
            <person name="Kalinowski J."/>
            <person name="Ruckert C."/>
        </authorList>
    </citation>
    <scope>NUCLEOTIDE SEQUENCE</scope>
    <source>
        <strain evidence="6">CGMCC 1.12506</strain>
    </source>
</reference>
<name>A0A916Y5T4_9FLAO</name>
<keyword evidence="3" id="KW-1133">Transmembrane helix</keyword>
<organism evidence="6 7">
    <name type="scientific">Flavobacterium orientale</name>
    <dbReference type="NCBI Taxonomy" id="1756020"/>
    <lineage>
        <taxon>Bacteria</taxon>
        <taxon>Pseudomonadati</taxon>
        <taxon>Bacteroidota</taxon>
        <taxon>Flavobacteriia</taxon>
        <taxon>Flavobacteriales</taxon>
        <taxon>Flavobacteriaceae</taxon>
        <taxon>Flavobacterium</taxon>
    </lineage>
</organism>
<dbReference type="EMBL" id="BMFG01000008">
    <property type="protein sequence ID" value="GGD31102.1"/>
    <property type="molecule type" value="Genomic_DNA"/>
</dbReference>
<evidence type="ECO:0000256" key="1">
    <source>
        <dbReference type="ARBA" id="ARBA00004167"/>
    </source>
</evidence>
<reference evidence="6" key="2">
    <citation type="submission" date="2020-09" db="EMBL/GenBank/DDBJ databases">
        <authorList>
            <person name="Sun Q."/>
            <person name="Zhou Y."/>
        </authorList>
    </citation>
    <scope>NUCLEOTIDE SEQUENCE</scope>
    <source>
        <strain evidence="6">CGMCC 1.12506</strain>
    </source>
</reference>
<gene>
    <name evidence="6" type="ORF">GCM10011343_21610</name>
</gene>
<dbReference type="GO" id="GO:0005886">
    <property type="term" value="C:plasma membrane"/>
    <property type="evidence" value="ECO:0007669"/>
    <property type="project" value="InterPro"/>
</dbReference>
<dbReference type="GO" id="GO:0009306">
    <property type="term" value="P:protein secretion"/>
    <property type="evidence" value="ECO:0007669"/>
    <property type="project" value="InterPro"/>
</dbReference>
<dbReference type="PANTHER" id="PTHR36985:SF1">
    <property type="entry name" value="TRANSLOCATION AND ASSEMBLY MODULE SUBUNIT TAMB"/>
    <property type="match status" value="1"/>
</dbReference>
<feature type="domain" description="Translocation and assembly module TamB C-terminal" evidence="5">
    <location>
        <begin position="995"/>
        <end position="1421"/>
    </location>
</feature>